<evidence type="ECO:0000256" key="1">
    <source>
        <dbReference type="ARBA" id="ARBA00005960"/>
    </source>
</evidence>
<dbReference type="SMART" id="SM00769">
    <property type="entry name" value="WHy"/>
    <property type="match status" value="2"/>
</dbReference>
<feature type="domain" description="Water stress and hypersensitive response" evidence="2">
    <location>
        <begin position="45"/>
        <end position="163"/>
    </location>
</feature>
<keyword evidence="4" id="KW-1185">Reference proteome</keyword>
<accession>A0A1I1MYQ6</accession>
<evidence type="ECO:0000313" key="4">
    <source>
        <dbReference type="Proteomes" id="UP000198598"/>
    </source>
</evidence>
<protein>
    <submittedName>
        <fullName evidence="3">Late embryogenesis abundant protein</fullName>
    </submittedName>
</protein>
<dbReference type="RefSeq" id="WP_093824824.1">
    <property type="nucleotide sequence ID" value="NZ_FOLQ01000002.1"/>
</dbReference>
<dbReference type="GO" id="GO:0009269">
    <property type="term" value="P:response to desiccation"/>
    <property type="evidence" value="ECO:0007669"/>
    <property type="project" value="InterPro"/>
</dbReference>
<proteinExistence type="inferred from homology"/>
<sequence length="302" mass="34205">MKKGWIIALTLLLIGIAGAYIWYSRLKNNAEAEGGAYDNTLKPRVEMSTMEITDIDDDRIKMNVKMLIDNPLPVGFKARRLSYTILMANTPIIEDSYEKPIEVKSGDSTFVTLPMVVLNKKLMQVLKTLDKKDIDSTTYTVRSRFDLDIPILGERTFHPTITRRLPTFYLPKIKIEDIDFGKLGLKRTDVAAKVSITNQNKFPFNFTDTHYTVSIDGKEIAEGDQPEPILIKKQATTPVVFPVTMKPGQTLGLLPKMLFDKKDTPFLVTLRCKLIDKDGNLAFKNSKMHTVIRGTLADFKKD</sequence>
<comment type="similarity">
    <text evidence="1">Belongs to the LEA type 2 family.</text>
</comment>
<dbReference type="OrthoDB" id="892296at2"/>
<organism evidence="3 4">
    <name type="scientific">Spirosoma endophyticum</name>
    <dbReference type="NCBI Taxonomy" id="662367"/>
    <lineage>
        <taxon>Bacteria</taxon>
        <taxon>Pseudomonadati</taxon>
        <taxon>Bacteroidota</taxon>
        <taxon>Cytophagia</taxon>
        <taxon>Cytophagales</taxon>
        <taxon>Cytophagaceae</taxon>
        <taxon>Spirosoma</taxon>
    </lineage>
</organism>
<name>A0A1I1MYQ6_9BACT</name>
<dbReference type="AlphaFoldDB" id="A0A1I1MYQ6"/>
<evidence type="ECO:0000259" key="2">
    <source>
        <dbReference type="SMART" id="SM00769"/>
    </source>
</evidence>
<gene>
    <name evidence="3" type="ORF">SAMN05216167_102673</name>
</gene>
<dbReference type="SUPFAM" id="SSF117070">
    <property type="entry name" value="LEA14-like"/>
    <property type="match status" value="2"/>
</dbReference>
<dbReference type="Pfam" id="PF03168">
    <property type="entry name" value="LEA_2"/>
    <property type="match status" value="2"/>
</dbReference>
<dbReference type="Gene3D" id="2.60.40.1820">
    <property type="match status" value="2"/>
</dbReference>
<dbReference type="PANTHER" id="PTHR31459:SF2">
    <property type="entry name" value="OS03G0843300 PROTEIN"/>
    <property type="match status" value="1"/>
</dbReference>
<dbReference type="EMBL" id="FOLQ01000002">
    <property type="protein sequence ID" value="SFC87693.1"/>
    <property type="molecule type" value="Genomic_DNA"/>
</dbReference>
<feature type="domain" description="Water stress and hypersensitive response" evidence="2">
    <location>
        <begin position="173"/>
        <end position="293"/>
    </location>
</feature>
<dbReference type="PANTHER" id="PTHR31459">
    <property type="match status" value="1"/>
</dbReference>
<dbReference type="Proteomes" id="UP000198598">
    <property type="component" value="Unassembled WGS sequence"/>
</dbReference>
<dbReference type="InterPro" id="IPR013990">
    <property type="entry name" value="WHy-dom"/>
</dbReference>
<dbReference type="InterPro" id="IPR004864">
    <property type="entry name" value="LEA_2"/>
</dbReference>
<reference evidence="3 4" key="1">
    <citation type="submission" date="2016-10" db="EMBL/GenBank/DDBJ databases">
        <authorList>
            <person name="de Groot N.N."/>
        </authorList>
    </citation>
    <scope>NUCLEOTIDE SEQUENCE [LARGE SCALE GENOMIC DNA]</scope>
    <source>
        <strain evidence="3 4">DSM 26130</strain>
    </source>
</reference>
<evidence type="ECO:0000313" key="3">
    <source>
        <dbReference type="EMBL" id="SFC87693.1"/>
    </source>
</evidence>
<dbReference type="InterPro" id="IPR045043">
    <property type="entry name" value="Lea14-like"/>
</dbReference>
<dbReference type="STRING" id="662367.SAMN05216167_102673"/>